<comment type="caution">
    <text evidence="2">The sequence shown here is derived from an EMBL/GenBank/DDBJ whole genome shotgun (WGS) entry which is preliminary data.</text>
</comment>
<gene>
    <name evidence="2" type="ORF">H9864_07060</name>
</gene>
<feature type="compositionally biased region" description="Low complexity" evidence="1">
    <location>
        <begin position="36"/>
        <end position="56"/>
    </location>
</feature>
<proteinExistence type="predicted"/>
<feature type="compositionally biased region" description="Acidic residues" evidence="1">
    <location>
        <begin position="148"/>
        <end position="157"/>
    </location>
</feature>
<feature type="compositionally biased region" description="Low complexity" evidence="1">
    <location>
        <begin position="126"/>
        <end position="147"/>
    </location>
</feature>
<feature type="region of interest" description="Disordered" evidence="1">
    <location>
        <begin position="1"/>
        <end position="64"/>
    </location>
</feature>
<dbReference type="InterPro" id="IPR019657">
    <property type="entry name" value="ComFB"/>
</dbReference>
<evidence type="ECO:0000313" key="3">
    <source>
        <dbReference type="Proteomes" id="UP000824178"/>
    </source>
</evidence>
<dbReference type="AlphaFoldDB" id="A0A9E2KL81"/>
<reference evidence="2" key="2">
    <citation type="submission" date="2021-04" db="EMBL/GenBank/DDBJ databases">
        <authorList>
            <person name="Gilroy R."/>
        </authorList>
    </citation>
    <scope>NUCLEOTIDE SEQUENCE</scope>
    <source>
        <strain evidence="2">742</strain>
    </source>
</reference>
<feature type="compositionally biased region" description="Low complexity" evidence="1">
    <location>
        <begin position="88"/>
        <end position="99"/>
    </location>
</feature>
<evidence type="ECO:0000256" key="1">
    <source>
        <dbReference type="SAM" id="MobiDB-lite"/>
    </source>
</evidence>
<dbReference type="Proteomes" id="UP000824178">
    <property type="component" value="Unassembled WGS sequence"/>
</dbReference>
<accession>A0A9E2KL81</accession>
<evidence type="ECO:0000313" key="2">
    <source>
        <dbReference type="EMBL" id="MBU3820108.1"/>
    </source>
</evidence>
<protein>
    <submittedName>
        <fullName evidence="2">Late competence development ComFB family protein</fullName>
    </submittedName>
</protein>
<sequence>MAGKKNGRTSKTDHVLSLLTGTGQDSAAAAPRQETRSAPEAAPETAPAAPKTTSSTRHNLAPILDVARANQEALSETIREALEESLEAETAAAAPAAEEPAPEPAAAKDEEVPALALESEPEPIAEEPSAPAEQPAPKEAAAPAEEAPAPEDLPEEEDFVSLNIMEPLVEQRMNKYIGMFGLCDCSRCKADVRALALSRLPPKYMVLSKAALTPMVSFFSAKYDTSATAQVIYACKQVMEHPRHRR</sequence>
<name>A0A9E2KL81_9FIRM</name>
<dbReference type="EMBL" id="JAHLFH010000146">
    <property type="protein sequence ID" value="MBU3820108.1"/>
    <property type="molecule type" value="Genomic_DNA"/>
</dbReference>
<reference evidence="2" key="1">
    <citation type="journal article" date="2021" name="PeerJ">
        <title>Extensive microbial diversity within the chicken gut microbiome revealed by metagenomics and culture.</title>
        <authorList>
            <person name="Gilroy R."/>
            <person name="Ravi A."/>
            <person name="Getino M."/>
            <person name="Pursley I."/>
            <person name="Horton D.L."/>
            <person name="Alikhan N.F."/>
            <person name="Baker D."/>
            <person name="Gharbi K."/>
            <person name="Hall N."/>
            <person name="Watson M."/>
            <person name="Adriaenssens E.M."/>
            <person name="Foster-Nyarko E."/>
            <person name="Jarju S."/>
            <person name="Secka A."/>
            <person name="Antonio M."/>
            <person name="Oren A."/>
            <person name="Chaudhuri R.R."/>
            <person name="La Ragione R."/>
            <person name="Hildebrand F."/>
            <person name="Pallen M.J."/>
        </authorList>
    </citation>
    <scope>NUCLEOTIDE SEQUENCE</scope>
    <source>
        <strain evidence="2">742</strain>
    </source>
</reference>
<organism evidence="2 3">
    <name type="scientific">Candidatus Faecalibacterium intestinavium</name>
    <dbReference type="NCBI Taxonomy" id="2838580"/>
    <lineage>
        <taxon>Bacteria</taxon>
        <taxon>Bacillati</taxon>
        <taxon>Bacillota</taxon>
        <taxon>Clostridia</taxon>
        <taxon>Eubacteriales</taxon>
        <taxon>Oscillospiraceae</taxon>
        <taxon>Faecalibacterium</taxon>
    </lineage>
</organism>
<feature type="region of interest" description="Disordered" evidence="1">
    <location>
        <begin position="85"/>
        <end position="157"/>
    </location>
</feature>
<dbReference type="Pfam" id="PF10719">
    <property type="entry name" value="ComFB"/>
    <property type="match status" value="1"/>
</dbReference>